<accession>A0A1J1HW34</accession>
<evidence type="ECO:0000256" key="1">
    <source>
        <dbReference type="SAM" id="Phobius"/>
    </source>
</evidence>
<organism evidence="2 3">
    <name type="scientific">Clunio marinus</name>
    <dbReference type="NCBI Taxonomy" id="568069"/>
    <lineage>
        <taxon>Eukaryota</taxon>
        <taxon>Metazoa</taxon>
        <taxon>Ecdysozoa</taxon>
        <taxon>Arthropoda</taxon>
        <taxon>Hexapoda</taxon>
        <taxon>Insecta</taxon>
        <taxon>Pterygota</taxon>
        <taxon>Neoptera</taxon>
        <taxon>Endopterygota</taxon>
        <taxon>Diptera</taxon>
        <taxon>Nematocera</taxon>
        <taxon>Chironomoidea</taxon>
        <taxon>Chironomidae</taxon>
        <taxon>Clunio</taxon>
    </lineage>
</organism>
<keyword evidence="1" id="KW-0812">Transmembrane</keyword>
<keyword evidence="1" id="KW-0472">Membrane</keyword>
<sequence length="62" mass="7358">MLIMEVNDGLDRHLDEIELFLGSKFVLHFPIIIFIIKASTTFILELQLEFQQEKKEMEMFAI</sequence>
<reference evidence="2 3" key="1">
    <citation type="submission" date="2015-04" db="EMBL/GenBank/DDBJ databases">
        <authorList>
            <person name="Syromyatnikov M.Y."/>
            <person name="Popov V.N."/>
        </authorList>
    </citation>
    <scope>NUCLEOTIDE SEQUENCE [LARGE SCALE GENOMIC DNA]</scope>
</reference>
<protein>
    <submittedName>
        <fullName evidence="2">CLUMA_CG005888, isoform A</fullName>
    </submittedName>
</protein>
<evidence type="ECO:0000313" key="3">
    <source>
        <dbReference type="Proteomes" id="UP000183832"/>
    </source>
</evidence>
<proteinExistence type="predicted"/>
<gene>
    <name evidence="2" type="ORF">CLUMA_CG005888</name>
</gene>
<feature type="transmembrane region" description="Helical" evidence="1">
    <location>
        <begin position="25"/>
        <end position="46"/>
    </location>
</feature>
<dbReference type="Proteomes" id="UP000183832">
    <property type="component" value="Unassembled WGS sequence"/>
</dbReference>
<keyword evidence="3" id="KW-1185">Reference proteome</keyword>
<dbReference type="EMBL" id="CVRI01000025">
    <property type="protein sequence ID" value="CRK92280.1"/>
    <property type="molecule type" value="Genomic_DNA"/>
</dbReference>
<keyword evidence="1" id="KW-1133">Transmembrane helix</keyword>
<name>A0A1J1HW34_9DIPT</name>
<evidence type="ECO:0000313" key="2">
    <source>
        <dbReference type="EMBL" id="CRK92280.1"/>
    </source>
</evidence>
<dbReference type="AlphaFoldDB" id="A0A1J1HW34"/>